<gene>
    <name evidence="1" type="ORF">OAUR00152_LOCUS2016</name>
</gene>
<accession>A0A7S4HN77</accession>
<protein>
    <submittedName>
        <fullName evidence="1">Uncharacterized protein</fullName>
    </submittedName>
</protein>
<dbReference type="AlphaFoldDB" id="A0A7S4HN77"/>
<proteinExistence type="predicted"/>
<evidence type="ECO:0000313" key="1">
    <source>
        <dbReference type="EMBL" id="CAE2204295.1"/>
    </source>
</evidence>
<reference evidence="1" key="1">
    <citation type="submission" date="2021-01" db="EMBL/GenBank/DDBJ databases">
        <authorList>
            <person name="Corre E."/>
            <person name="Pelletier E."/>
            <person name="Niang G."/>
            <person name="Scheremetjew M."/>
            <person name="Finn R."/>
            <person name="Kale V."/>
            <person name="Holt S."/>
            <person name="Cochrane G."/>
            <person name="Meng A."/>
            <person name="Brown T."/>
            <person name="Cohen L."/>
        </authorList>
    </citation>
    <scope>NUCLEOTIDE SEQUENCE</scope>
    <source>
        <strain evidence="1">Isolate 1302-5</strain>
    </source>
</reference>
<organism evidence="1">
    <name type="scientific">Odontella aurita</name>
    <dbReference type="NCBI Taxonomy" id="265563"/>
    <lineage>
        <taxon>Eukaryota</taxon>
        <taxon>Sar</taxon>
        <taxon>Stramenopiles</taxon>
        <taxon>Ochrophyta</taxon>
        <taxon>Bacillariophyta</taxon>
        <taxon>Mediophyceae</taxon>
        <taxon>Biddulphiophycidae</taxon>
        <taxon>Eupodiscales</taxon>
        <taxon>Odontellaceae</taxon>
        <taxon>Odontella</taxon>
    </lineage>
</organism>
<dbReference type="EMBL" id="HBKQ01002949">
    <property type="protein sequence ID" value="CAE2204295.1"/>
    <property type="molecule type" value="Transcribed_RNA"/>
</dbReference>
<sequence>MRYLMSSSMVMRAGSSMVKEEAVMMVPEIPCGVPQLAGEIQDPLAARCLEVKGCKVRGLHLFPSEGDQYEEILFPADVGLGMECRLKVWRQVNGGWGVLFLHHEVMPLTIPLMSHSTVLFRSSHFWSMIARVRHVWSPDLDWST</sequence>
<name>A0A7S4HN77_9STRA</name>